<feature type="compositionally biased region" description="Basic and acidic residues" evidence="1">
    <location>
        <begin position="17"/>
        <end position="29"/>
    </location>
</feature>
<gene>
    <name evidence="2" type="ORF">KB1_22330</name>
</gene>
<protein>
    <submittedName>
        <fullName evidence="2">Uncharacterized protein</fullName>
    </submittedName>
</protein>
<accession>A0AAD1NWP1</accession>
<reference evidence="2" key="1">
    <citation type="submission" date="2021-06" db="EMBL/GenBank/DDBJ databases">
        <title>Genome sequence of Cutibacterium modestum strain KB17-24694.</title>
        <authorList>
            <person name="Dekio I."/>
            <person name="Asahina A."/>
            <person name="Nishida M."/>
        </authorList>
    </citation>
    <scope>NUCLEOTIDE SEQUENCE</scope>
    <source>
        <strain evidence="2">KB17-24694</strain>
    </source>
</reference>
<evidence type="ECO:0000313" key="2">
    <source>
        <dbReference type="EMBL" id="BCY26243.1"/>
    </source>
</evidence>
<sequence length="45" mass="5030">MDCLQPDLLKKVGVQPRDSEQLKLSRIETSDVQPSPAVQHDRATV</sequence>
<dbReference type="AlphaFoldDB" id="A0AAD1NWP1"/>
<dbReference type="Proteomes" id="UP000825072">
    <property type="component" value="Chromosome 1"/>
</dbReference>
<name>A0AAD1NWP1_9ACTN</name>
<evidence type="ECO:0000256" key="1">
    <source>
        <dbReference type="SAM" id="MobiDB-lite"/>
    </source>
</evidence>
<organism evidence="2 3">
    <name type="scientific">Cutibacterium modestum</name>
    <dbReference type="NCBI Taxonomy" id="2559073"/>
    <lineage>
        <taxon>Bacteria</taxon>
        <taxon>Bacillati</taxon>
        <taxon>Actinomycetota</taxon>
        <taxon>Actinomycetes</taxon>
        <taxon>Propionibacteriales</taxon>
        <taxon>Propionibacteriaceae</taxon>
        <taxon>Cutibacterium</taxon>
    </lineage>
</organism>
<feature type="region of interest" description="Disordered" evidence="1">
    <location>
        <begin position="14"/>
        <end position="45"/>
    </location>
</feature>
<evidence type="ECO:0000313" key="3">
    <source>
        <dbReference type="Proteomes" id="UP000825072"/>
    </source>
</evidence>
<proteinExistence type="predicted"/>
<dbReference type="EMBL" id="AP024747">
    <property type="protein sequence ID" value="BCY26243.1"/>
    <property type="molecule type" value="Genomic_DNA"/>
</dbReference>